<dbReference type="InterPro" id="IPR004330">
    <property type="entry name" value="FAR1_DNA_bnd_dom"/>
</dbReference>
<gene>
    <name evidence="3" type="ORF">PIB30_057467</name>
</gene>
<dbReference type="PANTHER" id="PTHR46328">
    <property type="entry name" value="FAR-RED IMPAIRED RESPONSIVE (FAR1) FAMILY PROTEIN-RELATED"/>
    <property type="match status" value="1"/>
</dbReference>
<protein>
    <recommendedName>
        <fullName evidence="2">FAR1 domain-containing protein</fullName>
    </recommendedName>
</protein>
<dbReference type="Pfam" id="PF03101">
    <property type="entry name" value="FAR1"/>
    <property type="match status" value="1"/>
</dbReference>
<dbReference type="EMBL" id="JASCZI010000471">
    <property type="protein sequence ID" value="MED6111989.1"/>
    <property type="molecule type" value="Genomic_DNA"/>
</dbReference>
<evidence type="ECO:0000259" key="2">
    <source>
        <dbReference type="Pfam" id="PF03101"/>
    </source>
</evidence>
<evidence type="ECO:0000313" key="3">
    <source>
        <dbReference type="EMBL" id="MED6111989.1"/>
    </source>
</evidence>
<feature type="compositionally biased region" description="Basic and acidic residues" evidence="1">
    <location>
        <begin position="254"/>
        <end position="263"/>
    </location>
</feature>
<comment type="caution">
    <text evidence="3">The sequence shown here is derived from an EMBL/GenBank/DDBJ whole genome shotgun (WGS) entry which is preliminary data.</text>
</comment>
<accession>A0ABU6QJC0</accession>
<evidence type="ECO:0000256" key="1">
    <source>
        <dbReference type="SAM" id="MobiDB-lite"/>
    </source>
</evidence>
<organism evidence="3 4">
    <name type="scientific">Stylosanthes scabra</name>
    <dbReference type="NCBI Taxonomy" id="79078"/>
    <lineage>
        <taxon>Eukaryota</taxon>
        <taxon>Viridiplantae</taxon>
        <taxon>Streptophyta</taxon>
        <taxon>Embryophyta</taxon>
        <taxon>Tracheophyta</taxon>
        <taxon>Spermatophyta</taxon>
        <taxon>Magnoliopsida</taxon>
        <taxon>eudicotyledons</taxon>
        <taxon>Gunneridae</taxon>
        <taxon>Pentapetalae</taxon>
        <taxon>rosids</taxon>
        <taxon>fabids</taxon>
        <taxon>Fabales</taxon>
        <taxon>Fabaceae</taxon>
        <taxon>Papilionoideae</taxon>
        <taxon>50 kb inversion clade</taxon>
        <taxon>dalbergioids sensu lato</taxon>
        <taxon>Dalbergieae</taxon>
        <taxon>Pterocarpus clade</taxon>
        <taxon>Stylosanthes</taxon>
    </lineage>
</organism>
<sequence length="410" mass="46490">MGFTRVLLRPWFYVIVGDHRDTLYLYPRPSTLYHHQFLLFLIFVLVTDTQPLQPQYFHNHSRVTIFQFLGRTTRVQYSVFLIGCKLCDTFLVDETPLSISQLVWIPLQRYYLILKIKEFRTGRESGRGASVRLSSPRFQQKISDILLDGDGGYRPDTQFDGSQVHLDLNEPVSGPSHAFMALGGTPSLVAHVPGGSWEVPFMEPARLLTPPASPAPAEQPDQPAARGRAHRAPRHPPCGTGSHRVKSSNQTVHKGQERDHAIHLDGVPIKLNGLSHVDEEYIPKVGMTFLTIEEANVFYKEYAKRAGFATKIRNSNKNKDSGAIKNQLITCNREGKTRSDLPEAEKTNPMSPANCPTRIYYVHIQKKTQLFVISKVVLEHSHPCSTDQAQMLPHHRQLSMHVRRVIENNH</sequence>
<feature type="region of interest" description="Disordered" evidence="1">
    <location>
        <begin position="206"/>
        <end position="264"/>
    </location>
</feature>
<proteinExistence type="predicted"/>
<feature type="domain" description="FAR1" evidence="2">
    <location>
        <begin position="298"/>
        <end position="385"/>
    </location>
</feature>
<name>A0ABU6QJC0_9FABA</name>
<evidence type="ECO:0000313" key="4">
    <source>
        <dbReference type="Proteomes" id="UP001341840"/>
    </source>
</evidence>
<dbReference type="PANTHER" id="PTHR46328:SF35">
    <property type="entry name" value="PROTEIN FAR1-RELATED SEQUENCE 5-LIKE"/>
    <property type="match status" value="1"/>
</dbReference>
<keyword evidence="4" id="KW-1185">Reference proteome</keyword>
<feature type="compositionally biased region" description="Low complexity" evidence="1">
    <location>
        <begin position="215"/>
        <end position="226"/>
    </location>
</feature>
<reference evidence="3 4" key="1">
    <citation type="journal article" date="2023" name="Plants (Basel)">
        <title>Bridging the Gap: Combining Genomics and Transcriptomics Approaches to Understand Stylosanthes scabra, an Orphan Legume from the Brazilian Caatinga.</title>
        <authorList>
            <person name="Ferreira-Neto J.R.C."/>
            <person name="da Silva M.D."/>
            <person name="Binneck E."/>
            <person name="de Melo N.F."/>
            <person name="da Silva R.H."/>
            <person name="de Melo A.L.T.M."/>
            <person name="Pandolfi V."/>
            <person name="Bustamante F.O."/>
            <person name="Brasileiro-Vidal A.C."/>
            <person name="Benko-Iseppon A.M."/>
        </authorList>
    </citation>
    <scope>NUCLEOTIDE SEQUENCE [LARGE SCALE GENOMIC DNA]</scope>
    <source>
        <tissue evidence="3">Leaves</tissue>
    </source>
</reference>
<dbReference type="Proteomes" id="UP001341840">
    <property type="component" value="Unassembled WGS sequence"/>
</dbReference>